<dbReference type="VEuPathDB" id="FungiDB:TAPDE_002503"/>
<evidence type="ECO:0000256" key="10">
    <source>
        <dbReference type="ARBA" id="ARBA00022989"/>
    </source>
</evidence>
<keyword evidence="10 17" id="KW-1133">Transmembrane helix</keyword>
<dbReference type="GO" id="GO:0005802">
    <property type="term" value="C:trans-Golgi network"/>
    <property type="evidence" value="ECO:0007669"/>
    <property type="project" value="TreeGrafter"/>
</dbReference>
<comment type="catalytic activity">
    <reaction evidence="1">
        <text>Preferential release of a C-terminal arginine or lysine residue.</text>
        <dbReference type="EC" id="3.4.16.6"/>
    </reaction>
</comment>
<keyword evidence="12 17" id="KW-0472">Membrane</keyword>
<dbReference type="GO" id="GO:0006508">
    <property type="term" value="P:proteolysis"/>
    <property type="evidence" value="ECO:0007669"/>
    <property type="project" value="UniProtKB-KW"/>
</dbReference>
<dbReference type="Proteomes" id="UP000013776">
    <property type="component" value="Unassembled WGS sequence"/>
</dbReference>
<keyword evidence="13" id="KW-0325">Glycoprotein</keyword>
<keyword evidence="9 15" id="KW-0378">Hydrolase</keyword>
<evidence type="ECO:0000256" key="16">
    <source>
        <dbReference type="SAM" id="MobiDB-lite"/>
    </source>
</evidence>
<evidence type="ECO:0000256" key="3">
    <source>
        <dbReference type="ARBA" id="ARBA00009431"/>
    </source>
</evidence>
<dbReference type="STRING" id="1097556.R4XDK4"/>
<evidence type="ECO:0000256" key="13">
    <source>
        <dbReference type="ARBA" id="ARBA00023180"/>
    </source>
</evidence>
<reference evidence="18 19" key="1">
    <citation type="journal article" date="2013" name="MBio">
        <title>Genome sequencing of the plant pathogen Taphrina deformans, the causal agent of peach leaf curl.</title>
        <authorList>
            <person name="Cisse O.H."/>
            <person name="Almeida J.M.G.C.F."/>
            <person name="Fonseca A."/>
            <person name="Kumar A.A."/>
            <person name="Salojaervi J."/>
            <person name="Overmyer K."/>
            <person name="Hauser P.M."/>
            <person name="Pagni M."/>
        </authorList>
    </citation>
    <scope>NUCLEOTIDE SEQUENCE [LARGE SCALE GENOMIC DNA]</scope>
    <source>
        <strain evidence="19">PYCC 5710 / ATCC 11124 / CBS 356.35 / IMI 108563 / JCM 9778 / NBRC 8474</strain>
    </source>
</reference>
<dbReference type="MEROPS" id="S10.007"/>
<feature type="compositionally biased region" description="Polar residues" evidence="16">
    <location>
        <begin position="590"/>
        <end position="608"/>
    </location>
</feature>
<dbReference type="FunFam" id="3.40.50.1820:FF:000121">
    <property type="entry name" value="Carboxypeptidase D"/>
    <property type="match status" value="1"/>
</dbReference>
<evidence type="ECO:0000256" key="4">
    <source>
        <dbReference type="ARBA" id="ARBA00022645"/>
    </source>
</evidence>
<evidence type="ECO:0000256" key="15">
    <source>
        <dbReference type="RuleBase" id="RU361156"/>
    </source>
</evidence>
<evidence type="ECO:0000256" key="8">
    <source>
        <dbReference type="ARBA" id="ARBA00022729"/>
    </source>
</evidence>
<organism evidence="18 19">
    <name type="scientific">Taphrina deformans (strain PYCC 5710 / ATCC 11124 / CBS 356.35 / IMI 108563 / JCM 9778 / NBRC 8474)</name>
    <name type="common">Peach leaf curl fungus</name>
    <name type="synonym">Lalaria deformans</name>
    <dbReference type="NCBI Taxonomy" id="1097556"/>
    <lineage>
        <taxon>Eukaryota</taxon>
        <taxon>Fungi</taxon>
        <taxon>Dikarya</taxon>
        <taxon>Ascomycota</taxon>
        <taxon>Taphrinomycotina</taxon>
        <taxon>Taphrinomycetes</taxon>
        <taxon>Taphrinales</taxon>
        <taxon>Taphrinaceae</taxon>
        <taxon>Taphrina</taxon>
    </lineage>
</organism>
<comment type="caution">
    <text evidence="18">The sequence shown here is derived from an EMBL/GenBank/DDBJ whole genome shotgun (WGS) entry which is preliminary data.</text>
</comment>
<proteinExistence type="inferred from homology"/>
<dbReference type="GO" id="GO:0004185">
    <property type="term" value="F:serine-type carboxypeptidase activity"/>
    <property type="evidence" value="ECO:0007669"/>
    <property type="project" value="UniProtKB-UniRule"/>
</dbReference>
<evidence type="ECO:0000256" key="5">
    <source>
        <dbReference type="ARBA" id="ARBA00022670"/>
    </source>
</evidence>
<keyword evidence="4 15" id="KW-0121">Carboxypeptidase</keyword>
<feature type="compositionally biased region" description="Basic and acidic residues" evidence="16">
    <location>
        <begin position="609"/>
        <end position="623"/>
    </location>
</feature>
<dbReference type="GO" id="GO:0006915">
    <property type="term" value="P:apoptotic process"/>
    <property type="evidence" value="ECO:0007669"/>
    <property type="project" value="UniProtKB-KW"/>
</dbReference>
<dbReference type="PROSITE" id="PS00131">
    <property type="entry name" value="CARBOXYPEPT_SER_SER"/>
    <property type="match status" value="1"/>
</dbReference>
<keyword evidence="19" id="KW-1185">Reference proteome</keyword>
<dbReference type="OrthoDB" id="443318at2759"/>
<dbReference type="PANTHER" id="PTHR11802:SF190">
    <property type="entry name" value="PHEROMONE-PROCESSING CARBOXYPEPTIDASE KEX1"/>
    <property type="match status" value="1"/>
</dbReference>
<comment type="function">
    <text evidence="14">Protease with a carboxypeptidase B-like function involved in the C-terminal processing of the lysine and arginine residues from protein precursors. Promotes cell fusion and is involved in the programmed cell death.</text>
</comment>
<dbReference type="InterPro" id="IPR018202">
    <property type="entry name" value="Ser_caboxypep_ser_AS"/>
</dbReference>
<dbReference type="PRINTS" id="PR00724">
    <property type="entry name" value="CRBOXYPTASEC"/>
</dbReference>
<feature type="signal peptide" evidence="15">
    <location>
        <begin position="1"/>
        <end position="17"/>
    </location>
</feature>
<dbReference type="eggNOG" id="KOG1282">
    <property type="taxonomic scope" value="Eukaryota"/>
</dbReference>
<keyword evidence="6 17" id="KW-0812">Transmembrane</keyword>
<keyword evidence="8 15" id="KW-0732">Signal</keyword>
<evidence type="ECO:0000256" key="17">
    <source>
        <dbReference type="SAM" id="Phobius"/>
    </source>
</evidence>
<protein>
    <recommendedName>
        <fullName evidence="15">Carboxypeptidase</fullName>
        <ecNumber evidence="15">3.4.16.-</ecNumber>
    </recommendedName>
</protein>
<evidence type="ECO:0000256" key="12">
    <source>
        <dbReference type="ARBA" id="ARBA00023136"/>
    </source>
</evidence>
<comment type="subcellular location">
    <subcellularLocation>
        <location evidence="2">Golgi apparatus</location>
        <location evidence="2">trans-Golgi network membrane</location>
        <topology evidence="2">Single-pass type I membrane protein</topology>
    </subcellularLocation>
</comment>
<keyword evidence="11" id="KW-0333">Golgi apparatus</keyword>
<evidence type="ECO:0000313" key="19">
    <source>
        <dbReference type="Proteomes" id="UP000013776"/>
    </source>
</evidence>
<evidence type="ECO:0000256" key="11">
    <source>
        <dbReference type="ARBA" id="ARBA00023034"/>
    </source>
</evidence>
<evidence type="ECO:0000256" key="2">
    <source>
        <dbReference type="ARBA" id="ARBA00004393"/>
    </source>
</evidence>
<gene>
    <name evidence="18" type="ORF">TAPDE_002503</name>
</gene>
<name>R4XDK4_TAPDE</name>
<accession>R4XDK4</accession>
<evidence type="ECO:0000256" key="9">
    <source>
        <dbReference type="ARBA" id="ARBA00022801"/>
    </source>
</evidence>
<dbReference type="InterPro" id="IPR029058">
    <property type="entry name" value="AB_hydrolase_fold"/>
</dbReference>
<sequence>MLRALLVHLLIWPAILALSSADYYIDSLPGLSWPDNSLKMHSGHIVLDADHHGEMFFWHIRQKHLADRQRTIIWLNGGPGCSSMDGLFLEIGPFRFQDANTLVENEGSWHEFANVLFVDQPLGTGFSFIDSDHYITELDQMAEQMMHFLDRFLELFPEYANDDFYIAGESYAGQYIPYIAKAMLDAKGDWSSRRVRTHCRRDYSANVQNFNLKGLLIGNGWIDPMAGYQSYLPMMVETGLIAKDSEQYREVSTVVQECLKAESLRGVSIHISECEAILSKVFDVTLTKDAAGINQCINGYDYSLKDGYPSCGMSWPSELDFMTPYLRREDVRDAIHASDKILGWTECSGNVGASFRARNSRPSAELLPALLEKVPIVLFSGDRDIICNHLSTEMLIDNLSWNGDKGFGTEEPQPWVFQGADAGYYQSARNLTYILYHNASHMVPYDFARRSRDMVDRFMGINLSAIGGQSSDTTIGGATSDTPTSFEEATEKAEEKLKEEQTLLEKYKKYYKSGAVALVVVILAVCALVIFIWKHKGSIRRRYGFDKLGLQEAGQADETELEELTLRTPLFDSDNFDIGSDEEANDDSTPRPSRPNTPAASGTMQGSKQKQERTKESSRRHND</sequence>
<dbReference type="EC" id="3.4.16.-" evidence="15"/>
<comment type="similarity">
    <text evidence="3 15">Belongs to the peptidase S10 family.</text>
</comment>
<evidence type="ECO:0000256" key="6">
    <source>
        <dbReference type="ARBA" id="ARBA00022692"/>
    </source>
</evidence>
<evidence type="ECO:0000313" key="18">
    <source>
        <dbReference type="EMBL" id="CCG82488.1"/>
    </source>
</evidence>
<dbReference type="Gene3D" id="3.40.50.1820">
    <property type="entry name" value="alpha/beta hydrolase"/>
    <property type="match status" value="1"/>
</dbReference>
<dbReference type="EMBL" id="CAHR02000087">
    <property type="protein sequence ID" value="CCG82488.1"/>
    <property type="molecule type" value="Genomic_DNA"/>
</dbReference>
<keyword evidence="7" id="KW-0053">Apoptosis</keyword>
<dbReference type="AlphaFoldDB" id="R4XDK4"/>
<dbReference type="Pfam" id="PF00450">
    <property type="entry name" value="Peptidase_S10"/>
    <property type="match status" value="1"/>
</dbReference>
<evidence type="ECO:0000256" key="1">
    <source>
        <dbReference type="ARBA" id="ARBA00001003"/>
    </source>
</evidence>
<dbReference type="InterPro" id="IPR001563">
    <property type="entry name" value="Peptidase_S10"/>
</dbReference>
<dbReference type="SUPFAM" id="SSF53474">
    <property type="entry name" value="alpha/beta-Hydrolases"/>
    <property type="match status" value="1"/>
</dbReference>
<evidence type="ECO:0000256" key="14">
    <source>
        <dbReference type="ARBA" id="ARBA00037042"/>
    </source>
</evidence>
<feature type="transmembrane region" description="Helical" evidence="17">
    <location>
        <begin position="510"/>
        <end position="533"/>
    </location>
</feature>
<evidence type="ECO:0000256" key="7">
    <source>
        <dbReference type="ARBA" id="ARBA00022703"/>
    </source>
</evidence>
<keyword evidence="5 15" id="KW-0645">Protease</keyword>
<dbReference type="PANTHER" id="PTHR11802">
    <property type="entry name" value="SERINE PROTEASE FAMILY S10 SERINE CARBOXYPEPTIDASE"/>
    <property type="match status" value="1"/>
</dbReference>
<feature type="region of interest" description="Disordered" evidence="16">
    <location>
        <begin position="572"/>
        <end position="623"/>
    </location>
</feature>
<feature type="chain" id="PRO_5004381460" description="Carboxypeptidase" evidence="15">
    <location>
        <begin position="18"/>
        <end position="623"/>
    </location>
</feature>